<keyword evidence="1" id="KW-0472">Membrane</keyword>
<keyword evidence="1" id="KW-0812">Transmembrane</keyword>
<gene>
    <name evidence="2" type="ORF">ACERK3_01475</name>
</gene>
<evidence type="ECO:0000256" key="1">
    <source>
        <dbReference type="SAM" id="Phobius"/>
    </source>
</evidence>
<feature type="transmembrane region" description="Helical" evidence="1">
    <location>
        <begin position="66"/>
        <end position="86"/>
    </location>
</feature>
<proteinExistence type="predicted"/>
<keyword evidence="1" id="KW-1133">Transmembrane helix</keyword>
<dbReference type="RefSeq" id="WP_425343878.1">
    <property type="nucleotide sequence ID" value="NZ_JBGUBD010000001.1"/>
</dbReference>
<comment type="caution">
    <text evidence="2">The sequence shown here is derived from an EMBL/GenBank/DDBJ whole genome shotgun (WGS) entry which is preliminary data.</text>
</comment>
<reference evidence="2 3" key="1">
    <citation type="submission" date="2024-08" db="EMBL/GenBank/DDBJ databases">
        <title>Whole-genome sequencing of halo(alkali)philic microorganisms from hypersaline lakes.</title>
        <authorList>
            <person name="Sorokin D.Y."/>
            <person name="Merkel A.Y."/>
            <person name="Messina E."/>
            <person name="Yakimov M."/>
        </authorList>
    </citation>
    <scope>NUCLEOTIDE SEQUENCE [LARGE SCALE GENOMIC DNA]</scope>
    <source>
        <strain evidence="2 3">AB-hyl4</strain>
    </source>
</reference>
<evidence type="ECO:0008006" key="4">
    <source>
        <dbReference type="Google" id="ProtNLM"/>
    </source>
</evidence>
<keyword evidence="3" id="KW-1185">Reference proteome</keyword>
<name>A0ABV4U026_9BACT</name>
<protein>
    <recommendedName>
        <fullName evidence="4">Cobalt/nickel transport protein</fullName>
    </recommendedName>
</protein>
<feature type="transmembrane region" description="Helical" evidence="1">
    <location>
        <begin position="7"/>
        <end position="26"/>
    </location>
</feature>
<organism evidence="2 3">
    <name type="scientific">Natronomicrosphaera hydrolytica</name>
    <dbReference type="NCBI Taxonomy" id="3242702"/>
    <lineage>
        <taxon>Bacteria</taxon>
        <taxon>Pseudomonadati</taxon>
        <taxon>Planctomycetota</taxon>
        <taxon>Phycisphaerae</taxon>
        <taxon>Phycisphaerales</taxon>
        <taxon>Phycisphaeraceae</taxon>
        <taxon>Natronomicrosphaera</taxon>
    </lineage>
</organism>
<accession>A0ABV4U026</accession>
<dbReference type="Proteomes" id="UP001575105">
    <property type="component" value="Unassembled WGS sequence"/>
</dbReference>
<sequence>MNKPQLICLWIGIALIVLAGLLPPWVEVYDDGQVQAGKAIGHAWLFAPPEPGYRDAGMHLDYGRLLLIWLIVAGVTGGAIASFRHWQPHNEADR</sequence>
<dbReference type="EMBL" id="JBGUBD010000001">
    <property type="protein sequence ID" value="MFA9476953.1"/>
    <property type="molecule type" value="Genomic_DNA"/>
</dbReference>
<evidence type="ECO:0000313" key="3">
    <source>
        <dbReference type="Proteomes" id="UP001575105"/>
    </source>
</evidence>
<evidence type="ECO:0000313" key="2">
    <source>
        <dbReference type="EMBL" id="MFA9476953.1"/>
    </source>
</evidence>